<dbReference type="GO" id="GO:0005524">
    <property type="term" value="F:ATP binding"/>
    <property type="evidence" value="ECO:0007669"/>
    <property type="project" value="UniProtKB-KW"/>
</dbReference>
<evidence type="ECO:0000313" key="2">
    <source>
        <dbReference type="EMBL" id="RKG47331.1"/>
    </source>
</evidence>
<dbReference type="AlphaFoldDB" id="A0A3A8G1B8"/>
<name>A0A3A8G1B8_9GAMM</name>
<feature type="non-terminal residue" evidence="2">
    <location>
        <position position="28"/>
    </location>
</feature>
<protein>
    <submittedName>
        <fullName evidence="2">ATP-binding protein</fullName>
    </submittedName>
</protein>
<sequence length="28" mass="3117">MNAMISMSFPQVQAFCPEHKVHMVQAGP</sequence>
<evidence type="ECO:0000313" key="3">
    <source>
        <dbReference type="Proteomes" id="UP000281084"/>
    </source>
</evidence>
<keyword evidence="2" id="KW-0067">ATP-binding</keyword>
<dbReference type="EMBL" id="RAXZ01000062">
    <property type="protein sequence ID" value="RKG47331.1"/>
    <property type="molecule type" value="Genomic_DNA"/>
</dbReference>
<proteinExistence type="predicted"/>
<dbReference type="EMBL" id="RAXZ01000070">
    <property type="protein sequence ID" value="RKG47173.1"/>
    <property type="molecule type" value="Genomic_DNA"/>
</dbReference>
<organism evidence="2 3">
    <name type="scientific">Acinetobacter cumulans</name>
    <dbReference type="NCBI Taxonomy" id="2136182"/>
    <lineage>
        <taxon>Bacteria</taxon>
        <taxon>Pseudomonadati</taxon>
        <taxon>Pseudomonadota</taxon>
        <taxon>Gammaproteobacteria</taxon>
        <taxon>Moraxellales</taxon>
        <taxon>Moraxellaceae</taxon>
        <taxon>Acinetobacter</taxon>
    </lineage>
</organism>
<accession>A0A3A8G1B8</accession>
<gene>
    <name evidence="2" type="ORF">D7V64_16850</name>
    <name evidence="1" type="ORF">D7V64_17080</name>
</gene>
<dbReference type="Proteomes" id="UP000281084">
    <property type="component" value="Unassembled WGS sequence"/>
</dbReference>
<evidence type="ECO:0000313" key="1">
    <source>
        <dbReference type="EMBL" id="RKG47173.1"/>
    </source>
</evidence>
<reference evidence="2 3" key="1">
    <citation type="submission" date="2018-09" db="EMBL/GenBank/DDBJ databases">
        <title>The draft genome of Acinetobacter spp. strains.</title>
        <authorList>
            <person name="Qin J."/>
            <person name="Feng Y."/>
            <person name="Zong Z."/>
        </authorList>
    </citation>
    <scope>NUCLEOTIDE SEQUENCE [LARGE SCALE GENOMIC DNA]</scope>
    <source>
        <strain evidence="2 3">WCHAc060002</strain>
    </source>
</reference>
<comment type="caution">
    <text evidence="2">The sequence shown here is derived from an EMBL/GenBank/DDBJ whole genome shotgun (WGS) entry which is preliminary data.</text>
</comment>
<keyword evidence="2" id="KW-0547">Nucleotide-binding</keyword>